<dbReference type="EMBL" id="JACHGO010000002">
    <property type="protein sequence ID" value="MBB5142686.1"/>
    <property type="molecule type" value="Genomic_DNA"/>
</dbReference>
<evidence type="ECO:0000313" key="1">
    <source>
        <dbReference type="EMBL" id="MBB5142686.1"/>
    </source>
</evidence>
<protein>
    <submittedName>
        <fullName evidence="1">Uncharacterized protein</fullName>
    </submittedName>
</protein>
<keyword evidence="2" id="KW-1185">Reference proteome</keyword>
<name>A0A7W8FFA4_9BACT</name>
<accession>A0A7W8FFA4</accession>
<evidence type="ECO:0000313" key="2">
    <source>
        <dbReference type="Proteomes" id="UP000539075"/>
    </source>
</evidence>
<reference evidence="1 2" key="1">
    <citation type="submission" date="2020-08" db="EMBL/GenBank/DDBJ databases">
        <title>Genomic Encyclopedia of Type Strains, Phase IV (KMG-IV): sequencing the most valuable type-strain genomes for metagenomic binning, comparative biology and taxonomic classification.</title>
        <authorList>
            <person name="Goeker M."/>
        </authorList>
    </citation>
    <scope>NUCLEOTIDE SEQUENCE [LARGE SCALE GENOMIC DNA]</scope>
    <source>
        <strain evidence="1 2">DSM 11275</strain>
    </source>
</reference>
<comment type="caution">
    <text evidence="1">The sequence shown here is derived from an EMBL/GenBank/DDBJ whole genome shotgun (WGS) entry which is preliminary data.</text>
</comment>
<gene>
    <name evidence="1" type="ORF">HNQ38_000765</name>
</gene>
<sequence>MPRLLNPCLKVYPLQVVSSRKKVLYFIKENESFMQRVYFHTSLAK</sequence>
<organism evidence="1 2">
    <name type="scientific">Desulfovibrio intestinalis</name>
    <dbReference type="NCBI Taxonomy" id="58621"/>
    <lineage>
        <taxon>Bacteria</taxon>
        <taxon>Pseudomonadati</taxon>
        <taxon>Thermodesulfobacteriota</taxon>
        <taxon>Desulfovibrionia</taxon>
        <taxon>Desulfovibrionales</taxon>
        <taxon>Desulfovibrionaceae</taxon>
        <taxon>Desulfovibrio</taxon>
    </lineage>
</organism>
<proteinExistence type="predicted"/>
<dbReference type="AlphaFoldDB" id="A0A7W8FFA4"/>
<dbReference type="Proteomes" id="UP000539075">
    <property type="component" value="Unassembled WGS sequence"/>
</dbReference>